<dbReference type="InterPro" id="IPR036457">
    <property type="entry name" value="PPM-type-like_dom_sf"/>
</dbReference>
<dbReference type="GO" id="GO:0016791">
    <property type="term" value="F:phosphatase activity"/>
    <property type="evidence" value="ECO:0007669"/>
    <property type="project" value="TreeGrafter"/>
</dbReference>
<dbReference type="InterPro" id="IPR052016">
    <property type="entry name" value="Bact_Sigma-Reg"/>
</dbReference>
<dbReference type="SMART" id="SM00304">
    <property type="entry name" value="HAMP"/>
    <property type="match status" value="1"/>
</dbReference>
<proteinExistence type="predicted"/>
<dbReference type="EMBL" id="QOQW01000017">
    <property type="protein sequence ID" value="RCK78925.1"/>
    <property type="molecule type" value="Genomic_DNA"/>
</dbReference>
<sequence length="999" mass="109348">MTVDRRWIWLLGMLILWGIPAGLFWAGVGAFWQWRTRQIVQATWSELDRRLDTWVERAQNAVGAHLNAGYDRLQGRSLAPDAVATAVNRLLAPFPDRAIQVWLLDGAGRRLDQPDAPADDPCRRVFQFIKHPWTAGFPFTADFFQRFTEVGPSLDFFWHVRGFEGQLRQPRMGKQCLYRWTPTAGPGQVGGMVAVIDQERIPVGWCWQSSRPTLADTPFVAGGIAEDGVRMLPPQISEGDFAELLRQARAAPTDRLVVGGWQYALRSVGAGTLLLMGAPLPHPPRSLLLALFVGYAFASFRLLVGSHRFVVGGQRLVLPLRRKLALLFLAAGVFPLTAAAALAHATLAAIQDDLRTAHRQAAYARLGDLEAGFERFAAEREREFRHWSRELGAGRLTVASLARLLEEGQAAARLSDALLIASTSQVVFSTQPVDKPEVAWLLAQPLAERQRLVSLMVGQRLSFPSPVVFHRVMELPPPPGALGKNKALEARDRAFQILSKVARQYIAFADRRRGLETTAPPAAADLVVEEMQSEDGQTVFQMTKLFLGQLLGLESTEANGDFFFADVPADRHGKGQYLLFLILHPLNFLQPYLEASLAGELGGPEKTGLRAICVSPYFDLGPSYPLEEGDPFPALARHMVGNNLRTMETTLEWQGEQIDAVLLKSHLMAGYVFVHCTPHRELARQLAPSRWRAGLALAGVAGLSLALGWLVLSSFLAPVQELAAGVAALGRNDLQHRVRVETNDELGQICELLNRTLAHLQEMELGFAIQGTLYPAAPLRIGPYEILGKNRMTQAIGGDYFDYFPLPNGNVAIIVADVTGHGLSAALVTAMAKAAFTILAGRRPDDPAEIMTACNTLLFELLQRQKMLTAQLLVLDPAAGALTIANAGHLFPLIFQADGSLLPLSLSSYPLGTKKAGRCALATIEQWTGPVVLITDGLVEALCPDGTQVNFPRLQDAVRRGLHQSPAAPADAIFENIRQLTDPVPWADDATLVILRRAG</sequence>
<evidence type="ECO:0000256" key="1">
    <source>
        <dbReference type="ARBA" id="ARBA00022801"/>
    </source>
</evidence>
<dbReference type="AlphaFoldDB" id="A0A367ZLE4"/>
<evidence type="ECO:0000256" key="2">
    <source>
        <dbReference type="SAM" id="Phobius"/>
    </source>
</evidence>
<evidence type="ECO:0000259" key="3">
    <source>
        <dbReference type="PROSITE" id="PS50885"/>
    </source>
</evidence>
<comment type="caution">
    <text evidence="4">The sequence shown here is derived from an EMBL/GenBank/DDBJ whole genome shotgun (WGS) entry which is preliminary data.</text>
</comment>
<dbReference type="InterPro" id="IPR003660">
    <property type="entry name" value="HAMP_dom"/>
</dbReference>
<evidence type="ECO:0000313" key="4">
    <source>
        <dbReference type="EMBL" id="RCK78925.1"/>
    </source>
</evidence>
<feature type="transmembrane region" description="Helical" evidence="2">
    <location>
        <begin position="6"/>
        <end position="32"/>
    </location>
</feature>
<keyword evidence="2" id="KW-0812">Transmembrane</keyword>
<dbReference type="PANTHER" id="PTHR43156:SF2">
    <property type="entry name" value="STAGE II SPORULATION PROTEIN E"/>
    <property type="match status" value="1"/>
</dbReference>
<dbReference type="Gene3D" id="6.10.340.10">
    <property type="match status" value="1"/>
</dbReference>
<dbReference type="PANTHER" id="PTHR43156">
    <property type="entry name" value="STAGE II SPORULATION PROTEIN E-RELATED"/>
    <property type="match status" value="1"/>
</dbReference>
<gene>
    <name evidence="4" type="ORF">OZSIB_0476</name>
</gene>
<dbReference type="Pfam" id="PF00672">
    <property type="entry name" value="HAMP"/>
    <property type="match status" value="1"/>
</dbReference>
<dbReference type="InterPro" id="IPR001932">
    <property type="entry name" value="PPM-type_phosphatase-like_dom"/>
</dbReference>
<keyword evidence="1" id="KW-0378">Hydrolase</keyword>
<accession>A0A367ZLE4</accession>
<feature type="domain" description="HAMP" evidence="3">
    <location>
        <begin position="713"/>
        <end position="765"/>
    </location>
</feature>
<dbReference type="PROSITE" id="PS50885">
    <property type="entry name" value="HAMP"/>
    <property type="match status" value="1"/>
</dbReference>
<dbReference type="GO" id="GO:0007165">
    <property type="term" value="P:signal transduction"/>
    <property type="evidence" value="ECO:0007669"/>
    <property type="project" value="InterPro"/>
</dbReference>
<name>A0A367ZLE4_9BACT</name>
<dbReference type="CDD" id="cd06225">
    <property type="entry name" value="HAMP"/>
    <property type="match status" value="1"/>
</dbReference>
<evidence type="ECO:0000313" key="5">
    <source>
        <dbReference type="Proteomes" id="UP000252355"/>
    </source>
</evidence>
<dbReference type="GO" id="GO:0016020">
    <property type="term" value="C:membrane"/>
    <property type="evidence" value="ECO:0007669"/>
    <property type="project" value="InterPro"/>
</dbReference>
<keyword evidence="2" id="KW-1133">Transmembrane helix</keyword>
<organism evidence="4 5">
    <name type="scientific">Candidatus Ozemobacter sibiricus</name>
    <dbReference type="NCBI Taxonomy" id="2268124"/>
    <lineage>
        <taxon>Bacteria</taxon>
        <taxon>Candidatus Ozemobacteria</taxon>
        <taxon>Candidatus Ozemobacterales</taxon>
        <taxon>Candidatus Ozemobacteraceae</taxon>
        <taxon>Candidatus Ozemobacter</taxon>
    </lineage>
</organism>
<feature type="transmembrane region" description="Helical" evidence="2">
    <location>
        <begin position="324"/>
        <end position="350"/>
    </location>
</feature>
<keyword evidence="2" id="KW-0472">Membrane</keyword>
<dbReference type="Proteomes" id="UP000252355">
    <property type="component" value="Unassembled WGS sequence"/>
</dbReference>
<reference evidence="4 5" key="1">
    <citation type="submission" date="2018-05" db="EMBL/GenBank/DDBJ databases">
        <title>A metagenomic window into the 2 km-deep terrestrial subsurface aquifer revealed taxonomically and functionally diverse microbial community comprising novel uncultured bacterial lineages.</title>
        <authorList>
            <person name="Kadnikov V.V."/>
            <person name="Mardanov A.V."/>
            <person name="Beletsky A.V."/>
            <person name="Banks D."/>
            <person name="Pimenov N.V."/>
            <person name="Frank Y.A."/>
            <person name="Karnachuk O.V."/>
            <person name="Ravin N.V."/>
        </authorList>
    </citation>
    <scope>NUCLEOTIDE SEQUENCE [LARGE SCALE GENOMIC DNA]</scope>
    <source>
        <strain evidence="4">BY5</strain>
    </source>
</reference>
<dbReference type="SMART" id="SM00331">
    <property type="entry name" value="PP2C_SIG"/>
    <property type="match status" value="1"/>
</dbReference>
<protein>
    <submittedName>
        <fullName evidence="4">Serine phosphatase RsbU, regulator of sigma subunit</fullName>
    </submittedName>
</protein>
<feature type="transmembrane region" description="Helical" evidence="2">
    <location>
        <begin position="286"/>
        <end position="304"/>
    </location>
</feature>
<dbReference type="Pfam" id="PF07228">
    <property type="entry name" value="SpoIIE"/>
    <property type="match status" value="1"/>
</dbReference>
<dbReference type="Gene3D" id="3.60.40.10">
    <property type="entry name" value="PPM-type phosphatase domain"/>
    <property type="match status" value="1"/>
</dbReference>